<dbReference type="Proteomes" id="UP000885779">
    <property type="component" value="Unassembled WGS sequence"/>
</dbReference>
<dbReference type="Gene3D" id="2.60.40.1120">
    <property type="entry name" value="Carboxypeptidase-like, regulatory domain"/>
    <property type="match status" value="1"/>
</dbReference>
<protein>
    <submittedName>
        <fullName evidence="1">Carboxypeptidase regulatory-like domain-containing protein</fullName>
    </submittedName>
</protein>
<dbReference type="Pfam" id="PF13620">
    <property type="entry name" value="CarboxypepD_reg"/>
    <property type="match status" value="1"/>
</dbReference>
<comment type="caution">
    <text evidence="1">The sequence shown here is derived from an EMBL/GenBank/DDBJ whole genome shotgun (WGS) entry which is preliminary data.</text>
</comment>
<dbReference type="AlphaFoldDB" id="A0A7V4U0V5"/>
<dbReference type="InterPro" id="IPR013783">
    <property type="entry name" value="Ig-like_fold"/>
</dbReference>
<dbReference type="SUPFAM" id="SSF49452">
    <property type="entry name" value="Starch-binding domain-like"/>
    <property type="match status" value="1"/>
</dbReference>
<evidence type="ECO:0000313" key="1">
    <source>
        <dbReference type="EMBL" id="HGY55946.1"/>
    </source>
</evidence>
<organism evidence="1">
    <name type="scientific">Caldithrix abyssi</name>
    <dbReference type="NCBI Taxonomy" id="187145"/>
    <lineage>
        <taxon>Bacteria</taxon>
        <taxon>Pseudomonadati</taxon>
        <taxon>Calditrichota</taxon>
        <taxon>Calditrichia</taxon>
        <taxon>Calditrichales</taxon>
        <taxon>Calditrichaceae</taxon>
        <taxon>Caldithrix</taxon>
    </lineage>
</organism>
<dbReference type="Gene3D" id="2.60.40.10">
    <property type="entry name" value="Immunoglobulins"/>
    <property type="match status" value="1"/>
</dbReference>
<reference evidence="1" key="1">
    <citation type="journal article" date="2020" name="mSystems">
        <title>Genome- and Community-Level Interaction Insights into Carbon Utilization and Element Cycling Functions of Hydrothermarchaeota in Hydrothermal Sediment.</title>
        <authorList>
            <person name="Zhou Z."/>
            <person name="Liu Y."/>
            <person name="Xu W."/>
            <person name="Pan J."/>
            <person name="Luo Z.H."/>
            <person name="Li M."/>
        </authorList>
    </citation>
    <scope>NUCLEOTIDE SEQUENCE [LARGE SCALE GENOMIC DNA]</scope>
    <source>
        <strain evidence="1">HyVt-577</strain>
    </source>
</reference>
<dbReference type="GO" id="GO:0004180">
    <property type="term" value="F:carboxypeptidase activity"/>
    <property type="evidence" value="ECO:0007669"/>
    <property type="project" value="UniProtKB-KW"/>
</dbReference>
<accession>A0A7V4U0V5</accession>
<dbReference type="EMBL" id="DRQG01000089">
    <property type="protein sequence ID" value="HGY55946.1"/>
    <property type="molecule type" value="Genomic_DNA"/>
</dbReference>
<name>A0A7V4U0V5_CALAY</name>
<dbReference type="GO" id="GO:0030246">
    <property type="term" value="F:carbohydrate binding"/>
    <property type="evidence" value="ECO:0007669"/>
    <property type="project" value="InterPro"/>
</dbReference>
<keyword evidence="1" id="KW-0645">Protease</keyword>
<dbReference type="InterPro" id="IPR013784">
    <property type="entry name" value="Carb-bd-like_fold"/>
</dbReference>
<sequence>MKPLWHILRACRQPRPGFVLALLTGLFLWACLDDVPRDNPLDPALGNHNFLLNGTVQTYYAPRSPIADALVWLEPGTHITRTAADGAFRIENIAAGLYTVYCSAEGYASDSVQVNLTANKQLNFNLNGLPRFVSRTVTTHHVARWFPLDDVYYLETAAQVTDADGLADIKQVICEIPYSAFRDTLDPELNAGHFKKTFFTQDLNISSLHELLGQPVYFIAEDNPGAQLRTEGVYAARILEKTAALTSPVELQAVPADSIHFRWELNPPAFDHTLQIDVYAINAGIVTSVKTIDDIPAGSTDWLYRSDLPAGDYFWTVTIRDAFGNTSQSKEQVFQIQ</sequence>
<gene>
    <name evidence="1" type="ORF">ENK44_09605</name>
</gene>
<keyword evidence="1" id="KW-0121">Carboxypeptidase</keyword>
<keyword evidence="1" id="KW-0378">Hydrolase</keyword>
<proteinExistence type="predicted"/>